<organism evidence="1 2">
    <name type="scientific">Belliella pelovolcani</name>
    <dbReference type="NCBI Taxonomy" id="529505"/>
    <lineage>
        <taxon>Bacteria</taxon>
        <taxon>Pseudomonadati</taxon>
        <taxon>Bacteroidota</taxon>
        <taxon>Cytophagia</taxon>
        <taxon>Cytophagales</taxon>
        <taxon>Cyclobacteriaceae</taxon>
        <taxon>Belliella</taxon>
    </lineage>
</organism>
<protein>
    <recommendedName>
        <fullName evidence="3">UDP-glucuronosyltransferase</fullName>
    </recommendedName>
</protein>
<name>A0A1N7KP69_9BACT</name>
<dbReference type="OrthoDB" id="838275at2"/>
<evidence type="ECO:0000313" key="2">
    <source>
        <dbReference type="Proteomes" id="UP000186026"/>
    </source>
</evidence>
<dbReference type="EMBL" id="FTOP01000002">
    <property type="protein sequence ID" value="SIS63344.1"/>
    <property type="molecule type" value="Genomic_DNA"/>
</dbReference>
<proteinExistence type="predicted"/>
<evidence type="ECO:0008006" key="3">
    <source>
        <dbReference type="Google" id="ProtNLM"/>
    </source>
</evidence>
<gene>
    <name evidence="1" type="ORF">SAMN05421761_102237</name>
</gene>
<dbReference type="Proteomes" id="UP000186026">
    <property type="component" value="Unassembled WGS sequence"/>
</dbReference>
<keyword evidence="2" id="KW-1185">Reference proteome</keyword>
<dbReference type="AlphaFoldDB" id="A0A1N7KP69"/>
<evidence type="ECO:0000313" key="1">
    <source>
        <dbReference type="EMBL" id="SIS63344.1"/>
    </source>
</evidence>
<reference evidence="2" key="1">
    <citation type="submission" date="2017-01" db="EMBL/GenBank/DDBJ databases">
        <authorList>
            <person name="Varghese N."/>
            <person name="Submissions S."/>
        </authorList>
    </citation>
    <scope>NUCLEOTIDE SEQUENCE [LARGE SCALE GENOMIC DNA]</scope>
    <source>
        <strain evidence="2">DSM 46698</strain>
    </source>
</reference>
<dbReference type="RefSeq" id="WP_076498546.1">
    <property type="nucleotide sequence ID" value="NZ_FTOP01000002.1"/>
</dbReference>
<accession>A0A1N7KP69</accession>
<sequence>MINFDYQPASYFNGTGPNTLICKLSYPESQWGEEISIYANALDGVYYYEAVDFYGNDIKLNPEKSPQPLSLQELIFMIETMDVSPSTAQGNIQLTLAGIPLAESLLYQELERYFSEKRKTFGMI</sequence>